<dbReference type="Gene3D" id="1.10.10.10">
    <property type="entry name" value="Winged helix-like DNA-binding domain superfamily/Winged helix DNA-binding domain"/>
    <property type="match status" value="1"/>
</dbReference>
<protein>
    <submittedName>
        <fullName evidence="6">LysR family transcriptional regulator</fullName>
    </submittedName>
</protein>
<feature type="domain" description="HTH lysR-type" evidence="5">
    <location>
        <begin position="1"/>
        <end position="59"/>
    </location>
</feature>
<dbReference type="InterPro" id="IPR000847">
    <property type="entry name" value="LysR_HTH_N"/>
</dbReference>
<dbReference type="PROSITE" id="PS50931">
    <property type="entry name" value="HTH_LYSR"/>
    <property type="match status" value="1"/>
</dbReference>
<dbReference type="CDD" id="cd05466">
    <property type="entry name" value="PBP2_LTTR_substrate"/>
    <property type="match status" value="1"/>
</dbReference>
<evidence type="ECO:0000256" key="3">
    <source>
        <dbReference type="ARBA" id="ARBA00023125"/>
    </source>
</evidence>
<evidence type="ECO:0000256" key="1">
    <source>
        <dbReference type="ARBA" id="ARBA00009437"/>
    </source>
</evidence>
<dbReference type="PRINTS" id="PR00039">
    <property type="entry name" value="HTHLYSR"/>
</dbReference>
<dbReference type="Pfam" id="PF03466">
    <property type="entry name" value="LysR_substrate"/>
    <property type="match status" value="1"/>
</dbReference>
<sequence length="298" mass="34983">MNTLEKMETFIVLAECSSFTEAAKRLYCSQPTISHHIQQLEQQFSSQLFFRSGKQVELTKQGEVLLQYAKQITHLVDEASIQLKRVSQQEQVLSVYVSNYIAGYYFSDILNQFHTISPQRPLEINSYCYSDLIRCFQEGRTQYALMPIYPEDDYIRKNFETSVLFEEELLLVLPADHSCANRRLLYARDLQNETVLLPKSEYLQQYVMEHLESRQVKARFLQMSNFEMIKQAVKSHHGIAFLPHGAVKEEIRRGELVYKPISSIQIKRQNGFVFRKNAKLTQEDRVFCQNVEHYLRSV</sequence>
<dbReference type="AlphaFoldDB" id="A0A3M8CYD4"/>
<evidence type="ECO:0000313" key="6">
    <source>
        <dbReference type="EMBL" id="RNB79885.1"/>
    </source>
</evidence>
<proteinExistence type="inferred from homology"/>
<dbReference type="EMBL" id="RHHU01000018">
    <property type="protein sequence ID" value="RNB79885.1"/>
    <property type="molecule type" value="Genomic_DNA"/>
</dbReference>
<evidence type="ECO:0000313" key="7">
    <source>
        <dbReference type="Proteomes" id="UP000269573"/>
    </source>
</evidence>
<dbReference type="PANTHER" id="PTHR30126">
    <property type="entry name" value="HTH-TYPE TRANSCRIPTIONAL REGULATOR"/>
    <property type="match status" value="1"/>
</dbReference>
<dbReference type="SUPFAM" id="SSF46785">
    <property type="entry name" value="Winged helix' DNA-binding domain"/>
    <property type="match status" value="1"/>
</dbReference>
<dbReference type="GO" id="GO:0003700">
    <property type="term" value="F:DNA-binding transcription factor activity"/>
    <property type="evidence" value="ECO:0007669"/>
    <property type="project" value="InterPro"/>
</dbReference>
<dbReference type="InterPro" id="IPR036388">
    <property type="entry name" value="WH-like_DNA-bd_sf"/>
</dbReference>
<dbReference type="SUPFAM" id="SSF53850">
    <property type="entry name" value="Periplasmic binding protein-like II"/>
    <property type="match status" value="1"/>
</dbReference>
<keyword evidence="2" id="KW-0805">Transcription regulation</keyword>
<dbReference type="PANTHER" id="PTHR30126:SF40">
    <property type="entry name" value="HTH-TYPE TRANSCRIPTIONAL REGULATOR GLTR"/>
    <property type="match status" value="1"/>
</dbReference>
<dbReference type="InterPro" id="IPR036390">
    <property type="entry name" value="WH_DNA-bd_sf"/>
</dbReference>
<evidence type="ECO:0000256" key="2">
    <source>
        <dbReference type="ARBA" id="ARBA00023015"/>
    </source>
</evidence>
<dbReference type="InterPro" id="IPR005119">
    <property type="entry name" value="LysR_subst-bd"/>
</dbReference>
<dbReference type="Proteomes" id="UP000269573">
    <property type="component" value="Unassembled WGS sequence"/>
</dbReference>
<keyword evidence="7" id="KW-1185">Reference proteome</keyword>
<gene>
    <name evidence="6" type="ORF">EDM59_26140</name>
</gene>
<dbReference type="GO" id="GO:0000976">
    <property type="term" value="F:transcription cis-regulatory region binding"/>
    <property type="evidence" value="ECO:0007669"/>
    <property type="project" value="TreeGrafter"/>
</dbReference>
<dbReference type="Pfam" id="PF00126">
    <property type="entry name" value="HTH_1"/>
    <property type="match status" value="1"/>
</dbReference>
<evidence type="ECO:0000256" key="4">
    <source>
        <dbReference type="ARBA" id="ARBA00023163"/>
    </source>
</evidence>
<dbReference type="Gene3D" id="3.40.190.10">
    <property type="entry name" value="Periplasmic binding protein-like II"/>
    <property type="match status" value="2"/>
</dbReference>
<evidence type="ECO:0000259" key="5">
    <source>
        <dbReference type="PROSITE" id="PS50931"/>
    </source>
</evidence>
<comment type="similarity">
    <text evidence="1">Belongs to the LysR transcriptional regulatory family.</text>
</comment>
<keyword evidence="4" id="KW-0804">Transcription</keyword>
<accession>A0A3M8CYD4</accession>
<keyword evidence="3" id="KW-0238">DNA-binding</keyword>
<dbReference type="RefSeq" id="WP_122926351.1">
    <property type="nucleotide sequence ID" value="NZ_RHHU01000018.1"/>
</dbReference>
<reference evidence="6 7" key="1">
    <citation type="submission" date="2018-10" db="EMBL/GenBank/DDBJ databases">
        <title>Phylogenomics of Brevibacillus.</title>
        <authorList>
            <person name="Dunlap C."/>
        </authorList>
    </citation>
    <scope>NUCLEOTIDE SEQUENCE [LARGE SCALE GENOMIC DNA]</scope>
    <source>
        <strain evidence="6 7">JCM 15774</strain>
    </source>
</reference>
<name>A0A3M8CYD4_9BACL</name>
<organism evidence="6 7">
    <name type="scientific">Brevibacillus nitrificans</name>
    <dbReference type="NCBI Taxonomy" id="651560"/>
    <lineage>
        <taxon>Bacteria</taxon>
        <taxon>Bacillati</taxon>
        <taxon>Bacillota</taxon>
        <taxon>Bacilli</taxon>
        <taxon>Bacillales</taxon>
        <taxon>Paenibacillaceae</taxon>
        <taxon>Brevibacillus</taxon>
    </lineage>
</organism>
<dbReference type="FunFam" id="1.10.10.10:FF:000001">
    <property type="entry name" value="LysR family transcriptional regulator"/>
    <property type="match status" value="1"/>
</dbReference>
<comment type="caution">
    <text evidence="6">The sequence shown here is derived from an EMBL/GenBank/DDBJ whole genome shotgun (WGS) entry which is preliminary data.</text>
</comment>